<dbReference type="PROSITE" id="PS00211">
    <property type="entry name" value="ABC_TRANSPORTER_1"/>
    <property type="match status" value="2"/>
</dbReference>
<feature type="domain" description="ABC transporter" evidence="5">
    <location>
        <begin position="11"/>
        <end position="258"/>
    </location>
</feature>
<evidence type="ECO:0000256" key="3">
    <source>
        <dbReference type="ARBA" id="ARBA00022741"/>
    </source>
</evidence>
<dbReference type="AlphaFoldDB" id="A0A1T0CW37"/>
<evidence type="ECO:0000313" key="7">
    <source>
        <dbReference type="Proteomes" id="UP000190683"/>
    </source>
</evidence>
<organism evidence="6 7">
    <name type="scientific">Moraxella porci DSM 25326</name>
    <dbReference type="NCBI Taxonomy" id="573983"/>
    <lineage>
        <taxon>Bacteria</taxon>
        <taxon>Pseudomonadati</taxon>
        <taxon>Pseudomonadota</taxon>
        <taxon>Gammaproteobacteria</taxon>
        <taxon>Moraxellales</taxon>
        <taxon>Moraxellaceae</taxon>
        <taxon>Moraxella</taxon>
    </lineage>
</organism>
<name>A0A1T0CW37_9GAMM</name>
<dbReference type="PROSITE" id="PS50893">
    <property type="entry name" value="ABC_TRANSPORTER_2"/>
    <property type="match status" value="2"/>
</dbReference>
<proteinExistence type="inferred from homology"/>
<reference evidence="6 7" key="1">
    <citation type="submission" date="2017-02" db="EMBL/GenBank/DDBJ databases">
        <title>Draft genome sequence of Moraxella porci CCUG 54912T type strain.</title>
        <authorList>
            <person name="Salva-Serra F."/>
            <person name="Engstrom-Jakobsson H."/>
            <person name="Thorell K."/>
            <person name="Jaen-Luchoro D."/>
            <person name="Gonzales-Siles L."/>
            <person name="Karlsson R."/>
            <person name="Yazdan S."/>
            <person name="Boulund F."/>
            <person name="Johnning A."/>
            <person name="Engstrand L."/>
            <person name="Kristiansson E."/>
            <person name="Moore E."/>
        </authorList>
    </citation>
    <scope>NUCLEOTIDE SEQUENCE [LARGE SCALE GENOMIC DNA]</scope>
    <source>
        <strain evidence="6 7">CCUG 54912</strain>
    </source>
</reference>
<dbReference type="InterPro" id="IPR003439">
    <property type="entry name" value="ABC_transporter-like_ATP-bd"/>
</dbReference>
<keyword evidence="2" id="KW-0813">Transport</keyword>
<dbReference type="SMART" id="SM00382">
    <property type="entry name" value="AAA"/>
    <property type="match status" value="2"/>
</dbReference>
<dbReference type="InterPro" id="IPR050319">
    <property type="entry name" value="ABC_transp_ATP-bind"/>
</dbReference>
<dbReference type="Pfam" id="PF00005">
    <property type="entry name" value="ABC_tran"/>
    <property type="match status" value="2"/>
</dbReference>
<feature type="domain" description="ABC transporter" evidence="5">
    <location>
        <begin position="273"/>
        <end position="499"/>
    </location>
</feature>
<dbReference type="GO" id="GO:0055085">
    <property type="term" value="P:transmembrane transport"/>
    <property type="evidence" value="ECO:0007669"/>
    <property type="project" value="UniProtKB-ARBA"/>
</dbReference>
<keyword evidence="7" id="KW-1185">Reference proteome</keyword>
<evidence type="ECO:0000256" key="1">
    <source>
        <dbReference type="ARBA" id="ARBA00005417"/>
    </source>
</evidence>
<comment type="similarity">
    <text evidence="1">Belongs to the ABC transporter superfamily.</text>
</comment>
<dbReference type="GO" id="GO:0016887">
    <property type="term" value="F:ATP hydrolysis activity"/>
    <property type="evidence" value="ECO:0007669"/>
    <property type="project" value="InterPro"/>
</dbReference>
<accession>A0A1T0CW37</accession>
<dbReference type="GO" id="GO:0005524">
    <property type="term" value="F:ATP binding"/>
    <property type="evidence" value="ECO:0007669"/>
    <property type="project" value="UniProtKB-KW"/>
</dbReference>
<dbReference type="SUPFAM" id="SSF52540">
    <property type="entry name" value="P-loop containing nucleoside triphosphate hydrolases"/>
    <property type="match status" value="2"/>
</dbReference>
<comment type="caution">
    <text evidence="6">The sequence shown here is derived from an EMBL/GenBank/DDBJ whole genome shotgun (WGS) entry which is preliminary data.</text>
</comment>
<dbReference type="PANTHER" id="PTHR43776">
    <property type="entry name" value="TRANSPORT ATP-BINDING PROTEIN"/>
    <property type="match status" value="1"/>
</dbReference>
<protein>
    <recommendedName>
        <fullName evidence="5">ABC transporter domain-containing protein</fullName>
    </recommendedName>
</protein>
<dbReference type="CDD" id="cd03257">
    <property type="entry name" value="ABC_NikE_OppD_transporters"/>
    <property type="match status" value="1"/>
</dbReference>
<evidence type="ECO:0000259" key="5">
    <source>
        <dbReference type="PROSITE" id="PS50893"/>
    </source>
</evidence>
<sequence>MSSNDTTLPVVQLSNLSISSDQQVLIQGLTLDVHSGEILGVVGVSGVGKTTLMQALFGLLPAYWRVSSIKAQIAGERVPLDRQGDDRVFAQIRTKMAYIFQEPKASLNPVDTIATSFDKLFATLGIPKHERKVRAKQLLEMVHLPDAERYLSAYPHELSGGEARRISIAQALAGSPKVIIADEPTGALDSHLKDEILELLTDLSKQTGTALILISHDLPSLMACCDRFLVLSSDSFAVLDIDQLPHHRISQALLDADFGTPSPMMAETLQPILTVQNLGIRHPRKWLSLRPSATVIEEFDLQITQGEIVGIMGASGVGKSTLAKAITRLDPRLMVTGKVIIDHQDLYQLSARALRIRQRQVQLVMQEVKDSLNPARTIRQSLLETCQSIDDTHDDAYMDELLKLCGLSDTLLDRYPSGLSGGEIQRICIVRALLARPKLLILDEPTAMLDRISIVKLLNLLRKINQNYQTSMLIISHDVKVIDAICHRTIHLSKHISQA</sequence>
<evidence type="ECO:0000256" key="4">
    <source>
        <dbReference type="ARBA" id="ARBA00022840"/>
    </source>
</evidence>
<dbReference type="RefSeq" id="WP_158077903.1">
    <property type="nucleotide sequence ID" value="NZ_MUYV01000001.1"/>
</dbReference>
<dbReference type="InterPro" id="IPR027417">
    <property type="entry name" value="P-loop_NTPase"/>
</dbReference>
<dbReference type="EMBL" id="MUYV01000001">
    <property type="protein sequence ID" value="OOS26574.1"/>
    <property type="molecule type" value="Genomic_DNA"/>
</dbReference>
<gene>
    <name evidence="6" type="ORF">B0681_01470</name>
</gene>
<dbReference type="Gene3D" id="3.40.50.300">
    <property type="entry name" value="P-loop containing nucleotide triphosphate hydrolases"/>
    <property type="match status" value="2"/>
</dbReference>
<evidence type="ECO:0000256" key="2">
    <source>
        <dbReference type="ARBA" id="ARBA00022448"/>
    </source>
</evidence>
<keyword evidence="4" id="KW-0067">ATP-binding</keyword>
<evidence type="ECO:0000313" key="6">
    <source>
        <dbReference type="EMBL" id="OOS26574.1"/>
    </source>
</evidence>
<dbReference type="InterPro" id="IPR003593">
    <property type="entry name" value="AAA+_ATPase"/>
</dbReference>
<dbReference type="Proteomes" id="UP000190683">
    <property type="component" value="Unassembled WGS sequence"/>
</dbReference>
<keyword evidence="3" id="KW-0547">Nucleotide-binding</keyword>
<dbReference type="STRING" id="573983.B0681_01470"/>
<dbReference type="PANTHER" id="PTHR43776:SF7">
    <property type="entry name" value="D,D-DIPEPTIDE TRANSPORT ATP-BINDING PROTEIN DDPF-RELATED"/>
    <property type="match status" value="1"/>
</dbReference>
<dbReference type="InterPro" id="IPR017871">
    <property type="entry name" value="ABC_transporter-like_CS"/>
</dbReference>